<comment type="caution">
    <text evidence="16">The sequence shown here is derived from an EMBL/GenBank/DDBJ whole genome shotgun (WGS) entry which is preliminary data.</text>
</comment>
<comment type="catalytic activity">
    <reaction evidence="1 14">
        <text>Hydrolyzes free adenine bases from 7,8-dihydro-8-oxoguanine:adenine mismatched double-stranded DNA, leaving an apurinic site.</text>
        <dbReference type="EC" id="3.2.2.31"/>
    </reaction>
</comment>
<dbReference type="InterPro" id="IPR011257">
    <property type="entry name" value="DNA_glycosylase"/>
</dbReference>
<keyword evidence="12" id="KW-0234">DNA repair</keyword>
<dbReference type="InterPro" id="IPR000445">
    <property type="entry name" value="HhH_motif"/>
</dbReference>
<dbReference type="CDD" id="cd00056">
    <property type="entry name" value="ENDO3c"/>
    <property type="match status" value="1"/>
</dbReference>
<dbReference type="InterPro" id="IPR015797">
    <property type="entry name" value="NUDIX_hydrolase-like_dom_sf"/>
</dbReference>
<dbReference type="Pfam" id="PF00730">
    <property type="entry name" value="HhH-GPD"/>
    <property type="match status" value="1"/>
</dbReference>
<evidence type="ECO:0000313" key="16">
    <source>
        <dbReference type="EMBL" id="MFC3149046.1"/>
    </source>
</evidence>
<reference evidence="17" key="1">
    <citation type="journal article" date="2019" name="Int. J. Syst. Evol. Microbiol.">
        <title>The Global Catalogue of Microorganisms (GCM) 10K type strain sequencing project: providing services to taxonomists for standard genome sequencing and annotation.</title>
        <authorList>
            <consortium name="The Broad Institute Genomics Platform"/>
            <consortium name="The Broad Institute Genome Sequencing Center for Infectious Disease"/>
            <person name="Wu L."/>
            <person name="Ma J."/>
        </authorList>
    </citation>
    <scope>NUCLEOTIDE SEQUENCE [LARGE SCALE GENOMIC DNA]</scope>
    <source>
        <strain evidence="17">KCTC 52168</strain>
    </source>
</reference>
<keyword evidence="9 16" id="KW-0378">Hydrolase</keyword>
<keyword evidence="8 14" id="KW-0227">DNA damage</keyword>
<evidence type="ECO:0000256" key="13">
    <source>
        <dbReference type="ARBA" id="ARBA00023295"/>
    </source>
</evidence>
<dbReference type="InterPro" id="IPR003265">
    <property type="entry name" value="HhH-GPD_domain"/>
</dbReference>
<evidence type="ECO:0000256" key="10">
    <source>
        <dbReference type="ARBA" id="ARBA00023004"/>
    </source>
</evidence>
<comment type="function">
    <text evidence="2">Adenine glycosylase active on G-A mispairs. MutY also corrects error-prone DNA synthesis past GO lesions which are due to the oxidatively damaged form of guanine: 7,8-dihydro-8-oxoguanine (8-oxo-dGTP).</text>
</comment>
<dbReference type="Proteomes" id="UP001595556">
    <property type="component" value="Unassembled WGS sequence"/>
</dbReference>
<dbReference type="EMBL" id="JBHRTI010000010">
    <property type="protein sequence ID" value="MFC3149046.1"/>
    <property type="molecule type" value="Genomic_DNA"/>
</dbReference>
<evidence type="ECO:0000256" key="4">
    <source>
        <dbReference type="ARBA" id="ARBA00012045"/>
    </source>
</evidence>
<evidence type="ECO:0000256" key="2">
    <source>
        <dbReference type="ARBA" id="ARBA00002933"/>
    </source>
</evidence>
<feature type="domain" description="HhH-GPD" evidence="15">
    <location>
        <begin position="42"/>
        <end position="194"/>
    </location>
</feature>
<keyword evidence="6" id="KW-0004">4Fe-4S</keyword>
<dbReference type="SMART" id="SM00478">
    <property type="entry name" value="ENDO3c"/>
    <property type="match status" value="1"/>
</dbReference>
<dbReference type="InterPro" id="IPR003651">
    <property type="entry name" value="Endonuclease3_FeS-loop_motif"/>
</dbReference>
<dbReference type="InterPro" id="IPR005760">
    <property type="entry name" value="A/G_AdeGlyc_MutY"/>
</dbReference>
<dbReference type="Pfam" id="PF10576">
    <property type="entry name" value="EndIII_4Fe-2S"/>
    <property type="match status" value="1"/>
</dbReference>
<name>A0ABV7H8S1_9BURK</name>
<protein>
    <recommendedName>
        <fullName evidence="5 14">Adenine DNA glycosylase</fullName>
        <ecNumber evidence="4 14">3.2.2.31</ecNumber>
    </recommendedName>
</protein>
<proteinExistence type="inferred from homology"/>
<dbReference type="GO" id="GO:0000701">
    <property type="term" value="F:purine-specific mismatch base pair DNA N-glycosylase activity"/>
    <property type="evidence" value="ECO:0007669"/>
    <property type="project" value="UniProtKB-EC"/>
</dbReference>
<evidence type="ECO:0000256" key="3">
    <source>
        <dbReference type="ARBA" id="ARBA00008343"/>
    </source>
</evidence>
<dbReference type="InterPro" id="IPR023170">
    <property type="entry name" value="HhH_base_excis_C"/>
</dbReference>
<evidence type="ECO:0000256" key="1">
    <source>
        <dbReference type="ARBA" id="ARBA00000843"/>
    </source>
</evidence>
<dbReference type="PANTHER" id="PTHR42944">
    <property type="entry name" value="ADENINE DNA GLYCOSYLASE"/>
    <property type="match status" value="1"/>
</dbReference>
<dbReference type="SUPFAM" id="SSF48150">
    <property type="entry name" value="DNA-glycosylase"/>
    <property type="match status" value="1"/>
</dbReference>
<accession>A0ABV7H8S1</accession>
<sequence>MKRANQQDFAQAVVAWQRTHGRHDLPWQGSTDPYRVWVSEIMLQQTQVSTVIPYYLRFMARFPDVLALADAPDDEVMQHWAGLGYYSRARNLHAAARDVRDRFGGQFPTDPEALQSLRGIGRSTAAAIAAFSANARAAILDGNVKRVLARVFAIQGFPGSAPVERQMWALADSLLPAAGDMPAYTQGLMDLGATLCTPKRPRCGECPLADRCEALRQSRVAELPVARPRKTPPRRGAVFWLVVDASGGVLLQKRPPVGIWGGLWSLPQTEPGQAAPAGVDAQRAERFALIEHAFTHFTLEIDVQRVALPASSALLAAEPGARWFTPAELAEAGVPKPVRTVLDSHLAQLRAEAAAKRS</sequence>
<dbReference type="Pfam" id="PF00633">
    <property type="entry name" value="HHH"/>
    <property type="match status" value="1"/>
</dbReference>
<dbReference type="InterPro" id="IPR029119">
    <property type="entry name" value="MutY_C"/>
</dbReference>
<dbReference type="InterPro" id="IPR044298">
    <property type="entry name" value="MIG/MutY"/>
</dbReference>
<keyword evidence="7" id="KW-0479">Metal-binding</keyword>
<dbReference type="CDD" id="cd03431">
    <property type="entry name" value="NUDIX_DNA_Glycosylase_C-MutY"/>
    <property type="match status" value="1"/>
</dbReference>
<dbReference type="PANTHER" id="PTHR42944:SF1">
    <property type="entry name" value="ADENINE DNA GLYCOSYLASE"/>
    <property type="match status" value="1"/>
</dbReference>
<dbReference type="Gene3D" id="1.10.340.30">
    <property type="entry name" value="Hypothetical protein, domain 2"/>
    <property type="match status" value="1"/>
</dbReference>
<dbReference type="PROSITE" id="PS00764">
    <property type="entry name" value="ENDONUCLEASE_III_1"/>
    <property type="match status" value="1"/>
</dbReference>
<dbReference type="RefSeq" id="WP_377305501.1">
    <property type="nucleotide sequence ID" value="NZ_CP180191.1"/>
</dbReference>
<dbReference type="SMART" id="SM00525">
    <property type="entry name" value="FES"/>
    <property type="match status" value="1"/>
</dbReference>
<evidence type="ECO:0000256" key="6">
    <source>
        <dbReference type="ARBA" id="ARBA00022485"/>
    </source>
</evidence>
<gene>
    <name evidence="16" type="primary">mutY</name>
    <name evidence="16" type="ORF">ACFOEN_15575</name>
</gene>
<evidence type="ECO:0000256" key="12">
    <source>
        <dbReference type="ARBA" id="ARBA00023204"/>
    </source>
</evidence>
<dbReference type="NCBIfam" id="TIGR01084">
    <property type="entry name" value="mutY"/>
    <property type="match status" value="1"/>
</dbReference>
<dbReference type="SUPFAM" id="SSF55811">
    <property type="entry name" value="Nudix"/>
    <property type="match status" value="1"/>
</dbReference>
<dbReference type="InterPro" id="IPR004035">
    <property type="entry name" value="Endouclease-III_FeS-bd_BS"/>
</dbReference>
<keyword evidence="13 14" id="KW-0326">Glycosidase</keyword>
<evidence type="ECO:0000256" key="11">
    <source>
        <dbReference type="ARBA" id="ARBA00023014"/>
    </source>
</evidence>
<evidence type="ECO:0000256" key="9">
    <source>
        <dbReference type="ARBA" id="ARBA00022801"/>
    </source>
</evidence>
<comment type="similarity">
    <text evidence="3 14">Belongs to the Nth/MutY family.</text>
</comment>
<dbReference type="Gene3D" id="1.10.1670.10">
    <property type="entry name" value="Helix-hairpin-Helix base-excision DNA repair enzymes (C-terminal)"/>
    <property type="match status" value="1"/>
</dbReference>
<evidence type="ECO:0000256" key="14">
    <source>
        <dbReference type="RuleBase" id="RU365096"/>
    </source>
</evidence>
<evidence type="ECO:0000256" key="7">
    <source>
        <dbReference type="ARBA" id="ARBA00022723"/>
    </source>
</evidence>
<comment type="cofactor">
    <cofactor evidence="14">
        <name>[4Fe-4S] cluster</name>
        <dbReference type="ChEBI" id="CHEBI:49883"/>
    </cofactor>
    <text evidence="14">Binds 1 [4Fe-4S] cluster.</text>
</comment>
<organism evidence="16 17">
    <name type="scientific">Piscinibacterium candidicorallinum</name>
    <dbReference type="NCBI Taxonomy" id="1793872"/>
    <lineage>
        <taxon>Bacteria</taxon>
        <taxon>Pseudomonadati</taxon>
        <taxon>Pseudomonadota</taxon>
        <taxon>Betaproteobacteria</taxon>
        <taxon>Burkholderiales</taxon>
        <taxon>Piscinibacterium</taxon>
    </lineage>
</organism>
<evidence type="ECO:0000256" key="8">
    <source>
        <dbReference type="ARBA" id="ARBA00022763"/>
    </source>
</evidence>
<dbReference type="Gene3D" id="3.90.79.10">
    <property type="entry name" value="Nucleoside Triphosphate Pyrophosphohydrolase"/>
    <property type="match status" value="1"/>
</dbReference>
<evidence type="ECO:0000259" key="15">
    <source>
        <dbReference type="SMART" id="SM00478"/>
    </source>
</evidence>
<keyword evidence="11" id="KW-0411">Iron-sulfur</keyword>
<evidence type="ECO:0000256" key="5">
    <source>
        <dbReference type="ARBA" id="ARBA00022023"/>
    </source>
</evidence>
<keyword evidence="10 14" id="KW-0408">Iron</keyword>
<dbReference type="Pfam" id="PF14815">
    <property type="entry name" value="NUDIX_4"/>
    <property type="match status" value="1"/>
</dbReference>
<dbReference type="EC" id="3.2.2.31" evidence="4 14"/>
<keyword evidence="17" id="KW-1185">Reference proteome</keyword>
<evidence type="ECO:0000313" key="17">
    <source>
        <dbReference type="Proteomes" id="UP001595556"/>
    </source>
</evidence>